<evidence type="ECO:0000313" key="2">
    <source>
        <dbReference type="EMBL" id="KNE62186.1"/>
    </source>
</evidence>
<accession>A0A0L0SI46</accession>
<sequence length="127" mass="14245">MLNVLLKDKHMHVDPPQTATTVTSTRRGSGKGRYHRVDSVADVALANPTPDQVAAIQSRRLISLNDIVRACDMPKNPPKNAPYRKDTLSYQTLYAARDVDMPESAYTHLHKVRLDAQRDIASRVLQI</sequence>
<protein>
    <submittedName>
        <fullName evidence="2">Uncharacterized protein</fullName>
    </submittedName>
</protein>
<feature type="compositionally biased region" description="Polar residues" evidence="1">
    <location>
        <begin position="17"/>
        <end position="27"/>
    </location>
</feature>
<dbReference type="AlphaFoldDB" id="A0A0L0SI46"/>
<organism evidence="2 3">
    <name type="scientific">Allomyces macrogynus (strain ATCC 38327)</name>
    <name type="common">Allomyces javanicus var. macrogynus</name>
    <dbReference type="NCBI Taxonomy" id="578462"/>
    <lineage>
        <taxon>Eukaryota</taxon>
        <taxon>Fungi</taxon>
        <taxon>Fungi incertae sedis</taxon>
        <taxon>Blastocladiomycota</taxon>
        <taxon>Blastocladiomycetes</taxon>
        <taxon>Blastocladiales</taxon>
        <taxon>Blastocladiaceae</taxon>
        <taxon>Allomyces</taxon>
    </lineage>
</organism>
<evidence type="ECO:0000313" key="3">
    <source>
        <dbReference type="Proteomes" id="UP000054350"/>
    </source>
</evidence>
<reference evidence="3" key="2">
    <citation type="submission" date="2009-11" db="EMBL/GenBank/DDBJ databases">
        <title>The Genome Sequence of Allomyces macrogynus strain ATCC 38327.</title>
        <authorList>
            <consortium name="The Broad Institute Genome Sequencing Platform"/>
            <person name="Russ C."/>
            <person name="Cuomo C."/>
            <person name="Shea T."/>
            <person name="Young S.K."/>
            <person name="Zeng Q."/>
            <person name="Koehrsen M."/>
            <person name="Haas B."/>
            <person name="Borodovsky M."/>
            <person name="Guigo R."/>
            <person name="Alvarado L."/>
            <person name="Berlin A."/>
            <person name="Borenstein D."/>
            <person name="Chen Z."/>
            <person name="Engels R."/>
            <person name="Freedman E."/>
            <person name="Gellesch M."/>
            <person name="Goldberg J."/>
            <person name="Griggs A."/>
            <person name="Gujja S."/>
            <person name="Heiman D."/>
            <person name="Hepburn T."/>
            <person name="Howarth C."/>
            <person name="Jen D."/>
            <person name="Larson L."/>
            <person name="Lewis B."/>
            <person name="Mehta T."/>
            <person name="Park D."/>
            <person name="Pearson M."/>
            <person name="Roberts A."/>
            <person name="Saif S."/>
            <person name="Shenoy N."/>
            <person name="Sisk P."/>
            <person name="Stolte C."/>
            <person name="Sykes S."/>
            <person name="Walk T."/>
            <person name="White J."/>
            <person name="Yandava C."/>
            <person name="Burger G."/>
            <person name="Gray M.W."/>
            <person name="Holland P.W.H."/>
            <person name="King N."/>
            <person name="Lang F.B.F."/>
            <person name="Roger A.J."/>
            <person name="Ruiz-Trillo I."/>
            <person name="Lander E."/>
            <person name="Nusbaum C."/>
        </authorList>
    </citation>
    <scope>NUCLEOTIDE SEQUENCE [LARGE SCALE GENOMIC DNA]</scope>
    <source>
        <strain evidence="3">ATCC 38327</strain>
    </source>
</reference>
<keyword evidence="3" id="KW-1185">Reference proteome</keyword>
<proteinExistence type="predicted"/>
<gene>
    <name evidence="2" type="ORF">AMAG_18824</name>
</gene>
<dbReference type="EMBL" id="GG745339">
    <property type="protein sequence ID" value="KNE62186.1"/>
    <property type="molecule type" value="Genomic_DNA"/>
</dbReference>
<name>A0A0L0SI46_ALLM3</name>
<dbReference type="VEuPathDB" id="FungiDB:AMAG_18824"/>
<dbReference type="Proteomes" id="UP000054350">
    <property type="component" value="Unassembled WGS sequence"/>
</dbReference>
<feature type="compositionally biased region" description="Basic and acidic residues" evidence="1">
    <location>
        <begin position="1"/>
        <end position="13"/>
    </location>
</feature>
<reference evidence="2 3" key="1">
    <citation type="submission" date="2009-11" db="EMBL/GenBank/DDBJ databases">
        <title>Annotation of Allomyces macrogynus ATCC 38327.</title>
        <authorList>
            <consortium name="The Broad Institute Genome Sequencing Platform"/>
            <person name="Russ C."/>
            <person name="Cuomo C."/>
            <person name="Burger G."/>
            <person name="Gray M.W."/>
            <person name="Holland P.W.H."/>
            <person name="King N."/>
            <person name="Lang F.B.F."/>
            <person name="Roger A.J."/>
            <person name="Ruiz-Trillo I."/>
            <person name="Young S.K."/>
            <person name="Zeng Q."/>
            <person name="Gargeya S."/>
            <person name="Fitzgerald M."/>
            <person name="Haas B."/>
            <person name="Abouelleil A."/>
            <person name="Alvarado L."/>
            <person name="Arachchi H.M."/>
            <person name="Berlin A."/>
            <person name="Chapman S.B."/>
            <person name="Gearin G."/>
            <person name="Goldberg J."/>
            <person name="Griggs A."/>
            <person name="Gujja S."/>
            <person name="Hansen M."/>
            <person name="Heiman D."/>
            <person name="Howarth C."/>
            <person name="Larimer J."/>
            <person name="Lui A."/>
            <person name="MacDonald P.J.P."/>
            <person name="McCowen C."/>
            <person name="Montmayeur A."/>
            <person name="Murphy C."/>
            <person name="Neiman D."/>
            <person name="Pearson M."/>
            <person name="Priest M."/>
            <person name="Roberts A."/>
            <person name="Saif S."/>
            <person name="Shea T."/>
            <person name="Sisk P."/>
            <person name="Stolte C."/>
            <person name="Sykes S."/>
            <person name="Wortman J."/>
            <person name="Nusbaum C."/>
            <person name="Birren B."/>
        </authorList>
    </citation>
    <scope>NUCLEOTIDE SEQUENCE [LARGE SCALE GENOMIC DNA]</scope>
    <source>
        <strain evidence="2 3">ATCC 38327</strain>
    </source>
</reference>
<dbReference type="OrthoDB" id="10362265at2759"/>
<feature type="region of interest" description="Disordered" evidence="1">
    <location>
        <begin position="1"/>
        <end position="33"/>
    </location>
</feature>
<evidence type="ECO:0000256" key="1">
    <source>
        <dbReference type="SAM" id="MobiDB-lite"/>
    </source>
</evidence>